<keyword evidence="5" id="KW-1185">Reference proteome</keyword>
<proteinExistence type="predicted"/>
<accession>A0AB37GFC2</accession>
<name>A0AB37GFC2_CORAY</name>
<evidence type="ECO:0000313" key="2">
    <source>
        <dbReference type="EMBL" id="QPR32091.1"/>
    </source>
</evidence>
<evidence type="ECO:0000256" key="1">
    <source>
        <dbReference type="SAM" id="MobiDB-lite"/>
    </source>
</evidence>
<gene>
    <name evidence="2" type="ORF">I6G95_05730</name>
    <name evidence="3" type="ORF">I6H48_06300</name>
</gene>
<evidence type="ECO:0000313" key="5">
    <source>
        <dbReference type="Proteomes" id="UP000595198"/>
    </source>
</evidence>
<dbReference type="EMBL" id="CP065628">
    <property type="protein sequence ID" value="QPR32091.1"/>
    <property type="molecule type" value="Genomic_DNA"/>
</dbReference>
<sequence>MAAYFRREITLRKLRVLLEGLPDAGPHTRHLTDGREWGATLDMLWAIMWENMRGSVIAARAAGDKKAELPSENRPRFPWSETDNKSKFGDFGDATPEQVADYLDSL</sequence>
<feature type="region of interest" description="Disordered" evidence="1">
    <location>
        <begin position="65"/>
        <end position="96"/>
    </location>
</feature>
<dbReference type="Proteomes" id="UP000594774">
    <property type="component" value="Chromosome"/>
</dbReference>
<organism evidence="2 4">
    <name type="scientific">Corynebacterium amycolatum</name>
    <dbReference type="NCBI Taxonomy" id="43765"/>
    <lineage>
        <taxon>Bacteria</taxon>
        <taxon>Bacillati</taxon>
        <taxon>Actinomycetota</taxon>
        <taxon>Actinomycetes</taxon>
        <taxon>Mycobacteriales</taxon>
        <taxon>Corynebacteriaceae</taxon>
        <taxon>Corynebacterium</taxon>
    </lineage>
</organism>
<reference evidence="4 5" key="1">
    <citation type="submission" date="2020-12" db="EMBL/GenBank/DDBJ databases">
        <title>FDA dAtabase for Regulatory Grade micrObial Sequences (FDA-ARGOS): Supporting development and validation of Infectious Disease Dx tests.</title>
        <authorList>
            <person name="Sproer C."/>
            <person name="Gronow S."/>
            <person name="Severitt S."/>
            <person name="Schroder I."/>
            <person name="Tallon L."/>
            <person name="Sadzewicz L."/>
            <person name="Zhao X."/>
            <person name="Boylan J."/>
            <person name="Ott S."/>
            <person name="Bowen H."/>
            <person name="Vavikolanu K."/>
            <person name="Mehta A."/>
            <person name="Aluvathingal J."/>
            <person name="Nadendla S."/>
            <person name="Lowell S."/>
            <person name="Myers T."/>
            <person name="Yan Y."/>
            <person name="Sichtig H."/>
        </authorList>
    </citation>
    <scope>NUCLEOTIDE SEQUENCE [LARGE SCALE GENOMIC DNA]</scope>
    <source>
        <strain evidence="2 4">FDAARGOS_938</strain>
        <strain evidence="3 5">FDAARGOS_991</strain>
    </source>
</reference>
<evidence type="ECO:0000313" key="4">
    <source>
        <dbReference type="Proteomes" id="UP000594774"/>
    </source>
</evidence>
<dbReference type="EMBL" id="CP066023">
    <property type="protein sequence ID" value="QQB83893.1"/>
    <property type="molecule type" value="Genomic_DNA"/>
</dbReference>
<dbReference type="Proteomes" id="UP000595198">
    <property type="component" value="Chromosome"/>
</dbReference>
<feature type="compositionally biased region" description="Basic and acidic residues" evidence="1">
    <location>
        <begin position="65"/>
        <end position="75"/>
    </location>
</feature>
<protein>
    <submittedName>
        <fullName evidence="2">Uncharacterized protein</fullName>
    </submittedName>
</protein>
<evidence type="ECO:0000313" key="3">
    <source>
        <dbReference type="EMBL" id="QQB83893.1"/>
    </source>
</evidence>
<dbReference type="AlphaFoldDB" id="A0AB37GFC2"/>